<reference evidence="1" key="1">
    <citation type="submission" date="2018-06" db="EMBL/GenBank/DDBJ databases">
        <authorList>
            <person name="Zhirakovskaya E."/>
        </authorList>
    </citation>
    <scope>NUCLEOTIDE SEQUENCE</scope>
</reference>
<dbReference type="InterPro" id="IPR016031">
    <property type="entry name" value="Trp_RNA-bd_attenuator-like_dom"/>
</dbReference>
<dbReference type="EMBL" id="UOGK01000286">
    <property type="protein sequence ID" value="VAX39785.1"/>
    <property type="molecule type" value="Genomic_DNA"/>
</dbReference>
<gene>
    <name evidence="1" type="ORF">MNBD_PLANCTO03-304</name>
</gene>
<organism evidence="1">
    <name type="scientific">hydrothermal vent metagenome</name>
    <dbReference type="NCBI Taxonomy" id="652676"/>
    <lineage>
        <taxon>unclassified sequences</taxon>
        <taxon>metagenomes</taxon>
        <taxon>ecological metagenomes</taxon>
    </lineage>
</organism>
<dbReference type="Gene3D" id="3.60.160.10">
    <property type="entry name" value="Mitochondrial biogenesis AIM24"/>
    <property type="match status" value="1"/>
</dbReference>
<dbReference type="SUPFAM" id="SSF51219">
    <property type="entry name" value="TRAP-like"/>
    <property type="match status" value="1"/>
</dbReference>
<dbReference type="PANTHER" id="PTHR38074:SF1">
    <property type="entry name" value="ALTERED INHERITANCE OF MITOCHONDRIA PROTEIN 24, MITOCHONDRIAL"/>
    <property type="match status" value="1"/>
</dbReference>
<evidence type="ECO:0000313" key="1">
    <source>
        <dbReference type="EMBL" id="VAX39785.1"/>
    </source>
</evidence>
<dbReference type="Pfam" id="PF01987">
    <property type="entry name" value="AIM24"/>
    <property type="match status" value="1"/>
</dbReference>
<protein>
    <submittedName>
        <fullName evidence="1">DUF124 domain-containing protein</fullName>
    </submittedName>
</protein>
<dbReference type="AlphaFoldDB" id="A0A3B1E2U3"/>
<sequence>MSRYSIEEFIERSAEKDLGQGLFELESERILEVNLAGMVWTKMGSMIAYRGDISFVREKILEHGVGKMLKRGLSGEGARLTKAEGHGKLYLADEGKKITLLNMADDAIVVNGSDLLAFQDGIQWDIKVMKKVSAILAGGLFNVRLEGTGLIAITSHYDPIAFRVTPDNPIMTDPNATVAWSGSLTPEFKTDIQLKSLFGRGSGESFQMQFAGEGFVVVQPFEERPLQAQSSGS</sequence>
<accession>A0A3B1E2U3</accession>
<proteinExistence type="predicted"/>
<dbReference type="PANTHER" id="PTHR38074">
    <property type="entry name" value="ALTERED INHERITANCE OF MITOCHONDRIA PROTEIN 24, MITOCHONDRIAL"/>
    <property type="match status" value="1"/>
</dbReference>
<name>A0A3B1E2U3_9ZZZZ</name>
<dbReference type="InterPro" id="IPR036983">
    <property type="entry name" value="AIM24_sf"/>
</dbReference>
<dbReference type="InterPro" id="IPR002838">
    <property type="entry name" value="AIM24"/>
</dbReference>